<dbReference type="RefSeq" id="WP_344936439.1">
    <property type="nucleotide sequence ID" value="NZ_BAAAZR010000002.1"/>
</dbReference>
<keyword evidence="4" id="KW-1185">Reference proteome</keyword>
<dbReference type="InterPro" id="IPR036366">
    <property type="entry name" value="PGBDSf"/>
</dbReference>
<gene>
    <name evidence="3" type="ORF">GCM10022226_17200</name>
</gene>
<dbReference type="CDD" id="cd06418">
    <property type="entry name" value="GH25_BacA-like"/>
    <property type="match status" value="1"/>
</dbReference>
<accession>A0ABP7HQC8</accession>
<dbReference type="InterPro" id="IPR002477">
    <property type="entry name" value="Peptidoglycan-bd-like"/>
</dbReference>
<comment type="caution">
    <text evidence="3">The sequence shown here is derived from an EMBL/GenBank/DDBJ whole genome shotgun (WGS) entry which is preliminary data.</text>
</comment>
<dbReference type="InterPro" id="IPR017853">
    <property type="entry name" value="GH"/>
</dbReference>
<evidence type="ECO:0000313" key="3">
    <source>
        <dbReference type="EMBL" id="GAA3798424.1"/>
    </source>
</evidence>
<protein>
    <submittedName>
        <fullName evidence="3">DUF1906 domain-containing protein</fullName>
    </submittedName>
</protein>
<dbReference type="Proteomes" id="UP001500888">
    <property type="component" value="Unassembled WGS sequence"/>
</dbReference>
<feature type="domain" description="Rv2525c-like glycoside hydrolase-like" evidence="2">
    <location>
        <begin position="312"/>
        <end position="494"/>
    </location>
</feature>
<dbReference type="SUPFAM" id="SSF51445">
    <property type="entry name" value="(Trans)glycosidases"/>
    <property type="match status" value="1"/>
</dbReference>
<evidence type="ECO:0000313" key="4">
    <source>
        <dbReference type="Proteomes" id="UP001500888"/>
    </source>
</evidence>
<dbReference type="SUPFAM" id="SSF47090">
    <property type="entry name" value="PGBD-like"/>
    <property type="match status" value="1"/>
</dbReference>
<feature type="domain" description="Peptidoglycan binding-like" evidence="1">
    <location>
        <begin position="232"/>
        <end position="284"/>
    </location>
</feature>
<name>A0ABP7HQC8_9ACTN</name>
<dbReference type="EMBL" id="BAAAZR010000002">
    <property type="protein sequence ID" value="GAA3798424.1"/>
    <property type="molecule type" value="Genomic_DNA"/>
</dbReference>
<proteinExistence type="predicted"/>
<dbReference type="Pfam" id="PF08924">
    <property type="entry name" value="Rv2525c_GlyHyd-like"/>
    <property type="match status" value="1"/>
</dbReference>
<dbReference type="Pfam" id="PF01471">
    <property type="entry name" value="PG_binding_1"/>
    <property type="match status" value="1"/>
</dbReference>
<dbReference type="InterPro" id="IPR015020">
    <property type="entry name" value="Rv2525c-like_Glyco_Hydro-like"/>
</dbReference>
<evidence type="ECO:0000259" key="1">
    <source>
        <dbReference type="Pfam" id="PF01471"/>
    </source>
</evidence>
<dbReference type="InterPro" id="IPR036365">
    <property type="entry name" value="PGBD-like_sf"/>
</dbReference>
<reference evidence="4" key="1">
    <citation type="journal article" date="2019" name="Int. J. Syst. Evol. Microbiol.">
        <title>The Global Catalogue of Microorganisms (GCM) 10K type strain sequencing project: providing services to taxonomists for standard genome sequencing and annotation.</title>
        <authorList>
            <consortium name="The Broad Institute Genomics Platform"/>
            <consortium name="The Broad Institute Genome Sequencing Center for Infectious Disease"/>
            <person name="Wu L."/>
            <person name="Ma J."/>
        </authorList>
    </citation>
    <scope>NUCLEOTIDE SEQUENCE [LARGE SCALE GENOMIC DNA]</scope>
    <source>
        <strain evidence="4">JCM 16908</strain>
    </source>
</reference>
<evidence type="ECO:0000259" key="2">
    <source>
        <dbReference type="Pfam" id="PF08924"/>
    </source>
</evidence>
<dbReference type="Gene3D" id="3.20.20.80">
    <property type="entry name" value="Glycosidases"/>
    <property type="match status" value="1"/>
</dbReference>
<sequence length="755" mass="81501">MVGDKLVLQAQQWVNSVYGGVAGYTPIPEDGKTGWTTVRALIRALQHELGVAPLSDTFGPATMGTLTTAWPVIDAATTNQNIIKIVQSALYCKGYNGSGMSGTYDSTTSASVTRLRTDMGVEGSFPPGVVPKVFAALLTMDAYVLLSGASPQIRNIQQWLNATYITRRNFRVVPCDGRFSREVQKSLLLAIQFEIGMDDETATGRFGPGTQAGLKDQAVLGPGSLDQAKRFVRLFQAAMRFNGWNVPFDGSYTPAVADAVAEFQAFARLLPANGIAGYQTWASLLVSSGDPTRRGTACDCVTEITPARAFVLKVEGYGTVGRYLTNAPGSSLNKKIQPGELQTITSAGLSAFPIYQTSGHTRDYFSPEQGAQDALAAMEAARDHGFGRGTTIYYAVDFDALDSDVTQRIIPHFRALATRLRHFGGGYPIGVYGPRNVCARLASEGLTVSSFVSDMSTGFSGNLGFPLPADWAFDQISTITVGDGDGAVEIDNDVASGRDPGQSLFAPPAPPSRPLDVGFAMSRRDDLLRDLTGYLDSIGVREMPLIWPNSTEHALDLVLAHDALITGLSRIHRMRKALIQGPIFWEIRKLTPEDALADLAVTAYYGYRTELEAWEALPPDQRLDVPMPTPPFVLKEDASTGLGQIFARTAIAAHNHGIVSGLIDERPLDPDDWHVTQAVWRRLREDPDHNISTVPLVLINGAHESGVGGDPLAYDTTQLGEVLARYNGTGAGAEQYGHELSGVYAVFEKYNASLR</sequence>
<organism evidence="3 4">
    <name type="scientific">Sphaerisporangium flaviroseum</name>
    <dbReference type="NCBI Taxonomy" id="509199"/>
    <lineage>
        <taxon>Bacteria</taxon>
        <taxon>Bacillati</taxon>
        <taxon>Actinomycetota</taxon>
        <taxon>Actinomycetes</taxon>
        <taxon>Streptosporangiales</taxon>
        <taxon>Streptosporangiaceae</taxon>
        <taxon>Sphaerisporangium</taxon>
    </lineage>
</organism>
<dbReference type="Gene3D" id="1.10.101.10">
    <property type="entry name" value="PGBD-like superfamily/PGBD"/>
    <property type="match status" value="1"/>
</dbReference>